<keyword evidence="7" id="KW-1185">Reference proteome</keyword>
<dbReference type="GO" id="GO:1904263">
    <property type="term" value="P:positive regulation of TORC1 signaling"/>
    <property type="evidence" value="ECO:0007669"/>
    <property type="project" value="TreeGrafter"/>
</dbReference>
<dbReference type="Gene3D" id="2.20.70.10">
    <property type="match status" value="1"/>
</dbReference>
<sequence length="561" mass="62889">MHARKPQRISDGYFEKHQSHPYQKYNSKSERRTANEYVSSENRYTPLRSPNGNVSAHGHNTHSSQSGHGHHHYSHVADDRGYPSSRNAYLQKGSEKERDRDYKSSRNKYTDSVRSPKERSKDSERERSNHERNEPDKKNRTSGMNISVSRSSKYDKRSAPSASVSGREWSEHISSSGKKYYYNCISEVSQWEKPREWDSRRTSSKDSTYSSRSIDATREQCEARTSHGRHQYVEVVPGGVSGAAADRHHQSELKAPYDMHLTGRDKRSSSRSGRREVEKTSKRTNSASERYWNSSRDDEVHDRTRPKHSATPHDGKDGQSLQDMDISPDRSTPLSENSYGAREATAAVRNNAENNAVPPVVVLDNSNQPSGSLLAAALPRIVAVQPPVTIPPASNNGATASPICDGTRSGSGTPHRDPGPPTPTHSENTDPHAPPLHLDTALPRKMECLGSYSQVVGGTLHHAPPMLTPSLVNYVRSDLTSHVTGWPADILEKQANKFTEEAYQLGCLQCTRVSAELKCSRSLVRHTEIRATLQEQKIMYLRQQISRLEELKSQNSFMSED</sequence>
<feature type="compositionally biased region" description="Basic and acidic residues" evidence="4">
    <location>
        <begin position="215"/>
        <end position="225"/>
    </location>
</feature>
<dbReference type="PANTHER" id="PTHR15911:SF6">
    <property type="entry name" value="WW DOMAIN-CONTAINING ADAPTER PROTEIN WITH COILED-COIL"/>
    <property type="match status" value="1"/>
</dbReference>
<dbReference type="Proteomes" id="UP001231518">
    <property type="component" value="Chromosome 1"/>
</dbReference>
<feature type="compositionally biased region" description="Polar residues" evidence="4">
    <location>
        <begin position="36"/>
        <end position="54"/>
    </location>
</feature>
<evidence type="ECO:0000256" key="1">
    <source>
        <dbReference type="ARBA" id="ARBA00004123"/>
    </source>
</evidence>
<feature type="compositionally biased region" description="Basic and acidic residues" evidence="4">
    <location>
        <begin position="191"/>
        <end position="204"/>
    </location>
</feature>
<dbReference type="GO" id="GO:0005634">
    <property type="term" value="C:nucleus"/>
    <property type="evidence" value="ECO:0007669"/>
    <property type="project" value="UniProtKB-SubCell"/>
</dbReference>
<feature type="compositionally biased region" description="Polar residues" evidence="4">
    <location>
        <begin position="141"/>
        <end position="151"/>
    </location>
</feature>
<dbReference type="CDD" id="cd00201">
    <property type="entry name" value="WW"/>
    <property type="match status" value="1"/>
</dbReference>
<dbReference type="AlphaFoldDB" id="A0AAD7Z3R7"/>
<organism evidence="6 7">
    <name type="scientific">Mythimna separata</name>
    <name type="common">Oriental armyworm</name>
    <name type="synonym">Pseudaletia separata</name>
    <dbReference type="NCBI Taxonomy" id="271217"/>
    <lineage>
        <taxon>Eukaryota</taxon>
        <taxon>Metazoa</taxon>
        <taxon>Ecdysozoa</taxon>
        <taxon>Arthropoda</taxon>
        <taxon>Hexapoda</taxon>
        <taxon>Insecta</taxon>
        <taxon>Pterygota</taxon>
        <taxon>Neoptera</taxon>
        <taxon>Endopterygota</taxon>
        <taxon>Lepidoptera</taxon>
        <taxon>Glossata</taxon>
        <taxon>Ditrysia</taxon>
        <taxon>Noctuoidea</taxon>
        <taxon>Noctuidae</taxon>
        <taxon>Noctuinae</taxon>
        <taxon>Hadenini</taxon>
        <taxon>Mythimna</taxon>
    </lineage>
</organism>
<name>A0AAD7Z3R7_MYTSE</name>
<dbReference type="GO" id="GO:0003682">
    <property type="term" value="F:chromatin binding"/>
    <property type="evidence" value="ECO:0007669"/>
    <property type="project" value="TreeGrafter"/>
</dbReference>
<comment type="subcellular location">
    <subcellularLocation>
        <location evidence="1">Nucleus</location>
    </subcellularLocation>
</comment>
<dbReference type="GO" id="GO:0000993">
    <property type="term" value="F:RNA polymerase II complex binding"/>
    <property type="evidence" value="ECO:0007669"/>
    <property type="project" value="TreeGrafter"/>
</dbReference>
<dbReference type="SMART" id="SM00456">
    <property type="entry name" value="WW"/>
    <property type="match status" value="1"/>
</dbReference>
<dbReference type="PROSITE" id="PS50020">
    <property type="entry name" value="WW_DOMAIN_2"/>
    <property type="match status" value="1"/>
</dbReference>
<dbReference type="InterPro" id="IPR038867">
    <property type="entry name" value="WAC"/>
</dbReference>
<evidence type="ECO:0000256" key="3">
    <source>
        <dbReference type="ARBA" id="ARBA00023242"/>
    </source>
</evidence>
<dbReference type="EMBL" id="JARGEI010000001">
    <property type="protein sequence ID" value="KAJ8737204.1"/>
    <property type="molecule type" value="Genomic_DNA"/>
</dbReference>
<proteinExistence type="predicted"/>
<feature type="compositionally biased region" description="Polar residues" evidence="4">
    <location>
        <begin position="329"/>
        <end position="338"/>
    </location>
</feature>
<feature type="compositionally biased region" description="Basic and acidic residues" evidence="4">
    <location>
        <begin position="245"/>
        <end position="281"/>
    </location>
</feature>
<dbReference type="Pfam" id="PF00397">
    <property type="entry name" value="WW"/>
    <property type="match status" value="1"/>
</dbReference>
<evidence type="ECO:0000259" key="5">
    <source>
        <dbReference type="PROSITE" id="PS50020"/>
    </source>
</evidence>
<dbReference type="PANTHER" id="PTHR15911">
    <property type="entry name" value="WW DOMAIN-CONTAINING ADAPTER PROTEIN WITH COILED-COIL"/>
    <property type="match status" value="1"/>
</dbReference>
<feature type="compositionally biased region" description="Basic and acidic residues" evidence="4">
    <location>
        <begin position="93"/>
        <end position="139"/>
    </location>
</feature>
<evidence type="ECO:0000256" key="2">
    <source>
        <dbReference type="ARBA" id="ARBA00022853"/>
    </source>
</evidence>
<dbReference type="SUPFAM" id="SSF51045">
    <property type="entry name" value="WW domain"/>
    <property type="match status" value="1"/>
</dbReference>
<keyword evidence="3" id="KW-0539">Nucleus</keyword>
<feature type="compositionally biased region" description="Low complexity" evidence="4">
    <location>
        <begin position="57"/>
        <end position="67"/>
    </location>
</feature>
<dbReference type="PROSITE" id="PS01159">
    <property type="entry name" value="WW_DOMAIN_1"/>
    <property type="match status" value="1"/>
</dbReference>
<dbReference type="InterPro" id="IPR001202">
    <property type="entry name" value="WW_dom"/>
</dbReference>
<evidence type="ECO:0000313" key="7">
    <source>
        <dbReference type="Proteomes" id="UP001231518"/>
    </source>
</evidence>
<feature type="domain" description="WW" evidence="5">
    <location>
        <begin position="169"/>
        <end position="196"/>
    </location>
</feature>
<feature type="region of interest" description="Disordered" evidence="4">
    <location>
        <begin position="392"/>
        <end position="438"/>
    </location>
</feature>
<dbReference type="InterPro" id="IPR036020">
    <property type="entry name" value="WW_dom_sf"/>
</dbReference>
<evidence type="ECO:0000256" key="4">
    <source>
        <dbReference type="SAM" id="MobiDB-lite"/>
    </source>
</evidence>
<feature type="region of interest" description="Disordered" evidence="4">
    <location>
        <begin position="191"/>
        <end position="342"/>
    </location>
</feature>
<feature type="region of interest" description="Disordered" evidence="4">
    <location>
        <begin position="1"/>
        <end position="175"/>
    </location>
</feature>
<protein>
    <recommendedName>
        <fullName evidence="5">WW domain-containing protein</fullName>
    </recommendedName>
</protein>
<dbReference type="GO" id="GO:0010506">
    <property type="term" value="P:regulation of autophagy"/>
    <property type="evidence" value="ECO:0007669"/>
    <property type="project" value="TreeGrafter"/>
</dbReference>
<evidence type="ECO:0000313" key="6">
    <source>
        <dbReference type="EMBL" id="KAJ8737204.1"/>
    </source>
</evidence>
<accession>A0AAD7Z3R7</accession>
<comment type="caution">
    <text evidence="6">The sequence shown here is derived from an EMBL/GenBank/DDBJ whole genome shotgun (WGS) entry which is preliminary data.</text>
</comment>
<feature type="compositionally biased region" description="Polar residues" evidence="4">
    <location>
        <begin position="283"/>
        <end position="294"/>
    </location>
</feature>
<dbReference type="GO" id="GO:0006325">
    <property type="term" value="P:chromatin organization"/>
    <property type="evidence" value="ECO:0007669"/>
    <property type="project" value="UniProtKB-KW"/>
</dbReference>
<keyword evidence="2" id="KW-0156">Chromatin regulator</keyword>
<reference evidence="6" key="1">
    <citation type="submission" date="2023-03" db="EMBL/GenBank/DDBJ databases">
        <title>Chromosome-level genomes of two armyworms, Mythimna separata and Mythimna loreyi, provide insights into the biosynthesis and reception of sex pheromones.</title>
        <authorList>
            <person name="Zhao H."/>
        </authorList>
    </citation>
    <scope>NUCLEOTIDE SEQUENCE</scope>
    <source>
        <strain evidence="6">BeijingLab</strain>
        <tissue evidence="6">Pupa</tissue>
    </source>
</reference>
<gene>
    <name evidence="6" type="ORF">PYW07_000475</name>
</gene>